<sequence length="459" mass="50386">MGDPTDYSPNGSSLVDEFRLLKNLSSENVTLQDTFDILCRSRRPNFTRPSLCDLEQASGDSEAFEIDDLKPIVAIVVPILFGIIVIVGLIGNFLVVVVVAFNQQMRSTTNILIFNLALADLLFIIFCVPFTATDYALPSWPFGAVWCKIVQYLVIVTAYASVYTLVFMSIDRYLAVVHPIASMAIRNERNAYRAILLLWALISLACLPAMPSHGLQQSIHPDDTSVSYVCSFLKEDWNWPGFQISFFVTSYAIPLGTICCLYLIMLRKLWFGVGPAGHTSSESVRGKRRVTRLVTIVVAVFAVCWCPIQVILVLKSLEAYTMDTARVTVQIVSHVLAYMNSCVNPILYAFLSDNFRKAFLKLIYCGNARRMSNRFSRNAGNATQNGRDANAMELDRTNTTRVLRKNSSPNVGGGGVAPPDATPEPTPAAAAASAAGATTAPLTVTYNATDVIVEFGEKA</sequence>
<dbReference type="Proteomes" id="UP000678499">
    <property type="component" value="Unassembled WGS sequence"/>
</dbReference>
<dbReference type="OrthoDB" id="2132067at2759"/>
<evidence type="ECO:0000256" key="4">
    <source>
        <dbReference type="ARBA" id="ARBA00022692"/>
    </source>
</evidence>
<dbReference type="GO" id="GO:0004930">
    <property type="term" value="F:G protein-coupled receptor activity"/>
    <property type="evidence" value="ECO:0007669"/>
    <property type="project" value="UniProtKB-KW"/>
</dbReference>
<dbReference type="PANTHER" id="PTHR45695:SF23">
    <property type="entry name" value="GALANIN-LIKE G-PROTEIN COUPLED RECEPTOR NPR-9"/>
    <property type="match status" value="1"/>
</dbReference>
<keyword evidence="11 12" id="KW-0807">Transducer</keyword>
<reference evidence="16" key="1">
    <citation type="submission" date="2020-11" db="EMBL/GenBank/DDBJ databases">
        <authorList>
            <person name="Tran Van P."/>
        </authorList>
    </citation>
    <scope>NUCLEOTIDE SEQUENCE</scope>
</reference>
<keyword evidence="4 12" id="KW-0812">Transmembrane</keyword>
<feature type="compositionally biased region" description="Polar residues" evidence="13">
    <location>
        <begin position="377"/>
        <end position="387"/>
    </location>
</feature>
<keyword evidence="3" id="KW-1003">Cell membrane</keyword>
<dbReference type="InterPro" id="IPR017452">
    <property type="entry name" value="GPCR_Rhodpsn_7TM"/>
</dbReference>
<evidence type="ECO:0000256" key="10">
    <source>
        <dbReference type="ARBA" id="ARBA00023180"/>
    </source>
</evidence>
<evidence type="ECO:0000256" key="14">
    <source>
        <dbReference type="SAM" id="Phobius"/>
    </source>
</evidence>
<dbReference type="SMART" id="SM01381">
    <property type="entry name" value="7TM_GPCR_Srsx"/>
    <property type="match status" value="1"/>
</dbReference>
<dbReference type="EMBL" id="CAJPEX010001256">
    <property type="protein sequence ID" value="CAG0918674.1"/>
    <property type="molecule type" value="Genomic_DNA"/>
</dbReference>
<dbReference type="Gene3D" id="1.20.1070.10">
    <property type="entry name" value="Rhodopsin 7-helix transmembrane proteins"/>
    <property type="match status" value="1"/>
</dbReference>
<feature type="region of interest" description="Disordered" evidence="13">
    <location>
        <begin position="377"/>
        <end position="434"/>
    </location>
</feature>
<gene>
    <name evidence="16" type="ORF">NMOB1V02_LOCUS6222</name>
</gene>
<dbReference type="PRINTS" id="PR00237">
    <property type="entry name" value="GPCRRHODOPSN"/>
</dbReference>
<evidence type="ECO:0000256" key="2">
    <source>
        <dbReference type="ARBA" id="ARBA00010663"/>
    </source>
</evidence>
<feature type="transmembrane region" description="Helical" evidence="14">
    <location>
        <begin position="149"/>
        <end position="170"/>
    </location>
</feature>
<accession>A0A7R9BNB4</accession>
<keyword evidence="5 14" id="KW-1133">Transmembrane helix</keyword>
<dbReference type="PROSITE" id="PS50262">
    <property type="entry name" value="G_PROTEIN_RECEP_F1_2"/>
    <property type="match status" value="1"/>
</dbReference>
<dbReference type="GO" id="GO:0005886">
    <property type="term" value="C:plasma membrane"/>
    <property type="evidence" value="ECO:0007669"/>
    <property type="project" value="UniProtKB-SubCell"/>
</dbReference>
<evidence type="ECO:0000256" key="8">
    <source>
        <dbReference type="ARBA" id="ARBA00023157"/>
    </source>
</evidence>
<evidence type="ECO:0000256" key="9">
    <source>
        <dbReference type="ARBA" id="ARBA00023170"/>
    </source>
</evidence>
<feature type="transmembrane region" description="Helical" evidence="14">
    <location>
        <begin position="113"/>
        <end position="137"/>
    </location>
</feature>
<evidence type="ECO:0000313" key="16">
    <source>
        <dbReference type="EMBL" id="CAD7278522.1"/>
    </source>
</evidence>
<feature type="domain" description="G-protein coupled receptors family 1 profile" evidence="15">
    <location>
        <begin position="91"/>
        <end position="348"/>
    </location>
</feature>
<dbReference type="AlphaFoldDB" id="A0A7R9BNB4"/>
<dbReference type="PANTHER" id="PTHR45695">
    <property type="entry name" value="LEUCOKININ RECEPTOR-RELATED"/>
    <property type="match status" value="1"/>
</dbReference>
<keyword evidence="17" id="KW-1185">Reference proteome</keyword>
<dbReference type="InterPro" id="IPR000405">
    <property type="entry name" value="Galanin_rcpt"/>
</dbReference>
<dbReference type="CDD" id="cd15096">
    <property type="entry name" value="7tmA_AstA_R_insect"/>
    <property type="match status" value="1"/>
</dbReference>
<evidence type="ECO:0000256" key="13">
    <source>
        <dbReference type="SAM" id="MobiDB-lite"/>
    </source>
</evidence>
<keyword evidence="9 12" id="KW-0675">Receptor</keyword>
<evidence type="ECO:0000256" key="11">
    <source>
        <dbReference type="ARBA" id="ARBA00023224"/>
    </source>
</evidence>
<evidence type="ECO:0000259" key="15">
    <source>
        <dbReference type="PROSITE" id="PS50262"/>
    </source>
</evidence>
<evidence type="ECO:0000256" key="6">
    <source>
        <dbReference type="ARBA" id="ARBA00023040"/>
    </source>
</evidence>
<dbReference type="SUPFAM" id="SSF81321">
    <property type="entry name" value="Family A G protein-coupled receptor-like"/>
    <property type="match status" value="1"/>
</dbReference>
<comment type="similarity">
    <text evidence="2 12">Belongs to the G-protein coupled receptor 1 family.</text>
</comment>
<evidence type="ECO:0000256" key="12">
    <source>
        <dbReference type="RuleBase" id="RU000688"/>
    </source>
</evidence>
<feature type="transmembrane region" description="Helical" evidence="14">
    <location>
        <begin position="242"/>
        <end position="264"/>
    </location>
</feature>
<comment type="subcellular location">
    <subcellularLocation>
        <location evidence="1">Cell membrane</location>
        <topology evidence="1">Multi-pass membrane protein</topology>
    </subcellularLocation>
</comment>
<keyword evidence="6 12" id="KW-0297">G-protein coupled receptor</keyword>
<dbReference type="PROSITE" id="PS00237">
    <property type="entry name" value="G_PROTEIN_RECEP_F1_1"/>
    <property type="match status" value="1"/>
</dbReference>
<keyword evidence="8" id="KW-1015">Disulfide bond</keyword>
<feature type="transmembrane region" description="Helical" evidence="14">
    <location>
        <begin position="191"/>
        <end position="210"/>
    </location>
</feature>
<keyword evidence="7 14" id="KW-0472">Membrane</keyword>
<dbReference type="PRINTS" id="PR00663">
    <property type="entry name" value="GALANINR"/>
</dbReference>
<keyword evidence="10" id="KW-0325">Glycoprotein</keyword>
<evidence type="ECO:0000256" key="3">
    <source>
        <dbReference type="ARBA" id="ARBA00022475"/>
    </source>
</evidence>
<proteinExistence type="inferred from homology"/>
<dbReference type="FunFam" id="1.20.1070.10:FF:000255">
    <property type="entry name" value="Allatostatin A receptor"/>
    <property type="match status" value="1"/>
</dbReference>
<evidence type="ECO:0000256" key="5">
    <source>
        <dbReference type="ARBA" id="ARBA00022989"/>
    </source>
</evidence>
<evidence type="ECO:0000256" key="1">
    <source>
        <dbReference type="ARBA" id="ARBA00004651"/>
    </source>
</evidence>
<dbReference type="Pfam" id="PF00001">
    <property type="entry name" value="7tm_1"/>
    <property type="match status" value="1"/>
</dbReference>
<feature type="transmembrane region" description="Helical" evidence="14">
    <location>
        <begin position="72"/>
        <end position="101"/>
    </location>
</feature>
<feature type="transmembrane region" description="Helical" evidence="14">
    <location>
        <begin position="331"/>
        <end position="351"/>
    </location>
</feature>
<organism evidence="16">
    <name type="scientific">Notodromas monacha</name>
    <dbReference type="NCBI Taxonomy" id="399045"/>
    <lineage>
        <taxon>Eukaryota</taxon>
        <taxon>Metazoa</taxon>
        <taxon>Ecdysozoa</taxon>
        <taxon>Arthropoda</taxon>
        <taxon>Crustacea</taxon>
        <taxon>Oligostraca</taxon>
        <taxon>Ostracoda</taxon>
        <taxon>Podocopa</taxon>
        <taxon>Podocopida</taxon>
        <taxon>Cypridocopina</taxon>
        <taxon>Cypridoidea</taxon>
        <taxon>Cyprididae</taxon>
        <taxon>Notodromas</taxon>
    </lineage>
</organism>
<feature type="compositionally biased region" description="Polar residues" evidence="13">
    <location>
        <begin position="399"/>
        <end position="410"/>
    </location>
</feature>
<evidence type="ECO:0000313" key="17">
    <source>
        <dbReference type="Proteomes" id="UP000678499"/>
    </source>
</evidence>
<name>A0A7R9BNB4_9CRUS</name>
<feature type="transmembrane region" description="Helical" evidence="14">
    <location>
        <begin position="293"/>
        <end position="311"/>
    </location>
</feature>
<dbReference type="InterPro" id="IPR000276">
    <property type="entry name" value="GPCR_Rhodpsn"/>
</dbReference>
<protein>
    <recommendedName>
        <fullName evidence="15">G-protein coupled receptors family 1 profile domain-containing protein</fullName>
    </recommendedName>
</protein>
<evidence type="ECO:0000256" key="7">
    <source>
        <dbReference type="ARBA" id="ARBA00023136"/>
    </source>
</evidence>
<dbReference type="EMBL" id="OA883293">
    <property type="protein sequence ID" value="CAD7278522.1"/>
    <property type="molecule type" value="Genomic_DNA"/>
</dbReference>